<evidence type="ECO:0000256" key="16">
    <source>
        <dbReference type="PIRNR" id="PIRNR018269"/>
    </source>
</evidence>
<dbReference type="PANTHER" id="PTHR13773:SF8">
    <property type="entry name" value="PHOSPHATIDATE CYTIDYLYLTRANSFERASE, PHOTORECEPTOR-SPECIFIC"/>
    <property type="match status" value="1"/>
</dbReference>
<reference evidence="19" key="2">
    <citation type="submission" date="2018-05" db="EMBL/GenBank/DDBJ databases">
        <title>OpunRS2 (Oryza punctata Reference Sequence Version 2).</title>
        <authorList>
            <person name="Zhang J."/>
            <person name="Kudrna D."/>
            <person name="Lee S."/>
            <person name="Talag J."/>
            <person name="Welchert J."/>
            <person name="Wing R.A."/>
        </authorList>
    </citation>
    <scope>NUCLEOTIDE SEQUENCE [LARGE SCALE GENOMIC DNA]</scope>
</reference>
<dbReference type="EC" id="2.7.7.41" evidence="6 16"/>
<feature type="transmembrane region" description="Helical" evidence="16">
    <location>
        <begin position="206"/>
        <end position="225"/>
    </location>
</feature>
<dbReference type="EnsemblPlants" id="OPUNC01G30570.1">
    <property type="protein sequence ID" value="OPUNC01G30570.1"/>
    <property type="gene ID" value="OPUNC01G30570"/>
</dbReference>
<feature type="transmembrane region" description="Helical" evidence="16">
    <location>
        <begin position="105"/>
        <end position="123"/>
    </location>
</feature>
<evidence type="ECO:0000256" key="2">
    <source>
        <dbReference type="ARBA" id="ARBA00004141"/>
    </source>
</evidence>
<proteinExistence type="inferred from homology"/>
<dbReference type="PROSITE" id="PS01315">
    <property type="entry name" value="CDS"/>
    <property type="match status" value="1"/>
</dbReference>
<dbReference type="PANTHER" id="PTHR13773">
    <property type="entry name" value="PHOSPHATIDATE CYTIDYLYLTRANSFERASE"/>
    <property type="match status" value="1"/>
</dbReference>
<keyword evidence="8 16" id="KW-0808">Transferase</keyword>
<evidence type="ECO:0000256" key="6">
    <source>
        <dbReference type="ARBA" id="ARBA00012487"/>
    </source>
</evidence>
<protein>
    <recommendedName>
        <fullName evidence="6 16">Phosphatidate cytidylyltransferase</fullName>
        <ecNumber evidence="6 16">2.7.7.41</ecNumber>
    </recommendedName>
</protein>
<evidence type="ECO:0000313" key="19">
    <source>
        <dbReference type="EnsemblPlants" id="OPUNC01G30570.1"/>
    </source>
</evidence>
<evidence type="ECO:0000256" key="9">
    <source>
        <dbReference type="ARBA" id="ARBA00022692"/>
    </source>
</evidence>
<evidence type="ECO:0000256" key="11">
    <source>
        <dbReference type="ARBA" id="ARBA00022989"/>
    </source>
</evidence>
<evidence type="ECO:0000256" key="18">
    <source>
        <dbReference type="SAM" id="MobiDB-lite"/>
    </source>
</evidence>
<comment type="cofactor">
    <cofactor evidence="16">
        <name>Mg(2+)</name>
        <dbReference type="ChEBI" id="CHEBI:18420"/>
    </cofactor>
    <text evidence="16">Requires a divalent cation for activity.</text>
</comment>
<reference evidence="19" key="1">
    <citation type="submission" date="2015-04" db="UniProtKB">
        <authorList>
            <consortium name="EnsemblPlants"/>
        </authorList>
    </citation>
    <scope>IDENTIFICATION</scope>
</reference>
<evidence type="ECO:0000256" key="15">
    <source>
        <dbReference type="ARBA" id="ARBA00023264"/>
    </source>
</evidence>
<evidence type="ECO:0000256" key="5">
    <source>
        <dbReference type="ARBA" id="ARBA00010185"/>
    </source>
</evidence>
<dbReference type="GO" id="GO:0004605">
    <property type="term" value="F:phosphatidate cytidylyltransferase activity"/>
    <property type="evidence" value="ECO:0007669"/>
    <property type="project" value="UniProtKB-UniRule"/>
</dbReference>
<dbReference type="EnsemblPlants" id="OPUNC01G30570.3">
    <property type="protein sequence ID" value="OPUNC01G30570.3"/>
    <property type="gene ID" value="OPUNC01G30570"/>
</dbReference>
<evidence type="ECO:0000256" key="10">
    <source>
        <dbReference type="ARBA" id="ARBA00022695"/>
    </source>
</evidence>
<dbReference type="GO" id="GO:0016024">
    <property type="term" value="P:CDP-diacylglycerol biosynthetic process"/>
    <property type="evidence" value="ECO:0007669"/>
    <property type="project" value="UniProtKB-UniRule"/>
</dbReference>
<evidence type="ECO:0000256" key="4">
    <source>
        <dbReference type="ARBA" id="ARBA00005189"/>
    </source>
</evidence>
<name>A0A0E0JNX3_ORYPU</name>
<keyword evidence="13 16" id="KW-0472">Membrane</keyword>
<comment type="similarity">
    <text evidence="5 16 17">Belongs to the CDS family.</text>
</comment>
<evidence type="ECO:0000256" key="12">
    <source>
        <dbReference type="ARBA" id="ARBA00023098"/>
    </source>
</evidence>
<dbReference type="Gramene" id="OPUNC01G30570.3">
    <property type="protein sequence ID" value="OPUNC01G30570.3"/>
    <property type="gene ID" value="OPUNC01G30570"/>
</dbReference>
<organism evidence="19">
    <name type="scientific">Oryza punctata</name>
    <name type="common">Red rice</name>
    <dbReference type="NCBI Taxonomy" id="4537"/>
    <lineage>
        <taxon>Eukaryota</taxon>
        <taxon>Viridiplantae</taxon>
        <taxon>Streptophyta</taxon>
        <taxon>Embryophyta</taxon>
        <taxon>Tracheophyta</taxon>
        <taxon>Spermatophyta</taxon>
        <taxon>Magnoliopsida</taxon>
        <taxon>Liliopsida</taxon>
        <taxon>Poales</taxon>
        <taxon>Poaceae</taxon>
        <taxon>BOP clade</taxon>
        <taxon>Oryzoideae</taxon>
        <taxon>Oryzeae</taxon>
        <taxon>Oryzinae</taxon>
        <taxon>Oryza</taxon>
    </lineage>
</organism>
<dbReference type="GO" id="GO:0005789">
    <property type="term" value="C:endoplasmic reticulum membrane"/>
    <property type="evidence" value="ECO:0007669"/>
    <property type="project" value="TreeGrafter"/>
</dbReference>
<evidence type="ECO:0000256" key="17">
    <source>
        <dbReference type="RuleBase" id="RU003938"/>
    </source>
</evidence>
<accession>A0A0E0JNX3</accession>
<comment type="function">
    <text evidence="16">May be involved in the synthesis of minor phospholipids and in modulation of IP3-mediated signal transduction.</text>
</comment>
<feature type="transmembrane region" description="Helical" evidence="16">
    <location>
        <begin position="279"/>
        <end position="301"/>
    </location>
</feature>
<keyword evidence="7 16" id="KW-0444">Lipid biosynthesis</keyword>
<dbReference type="UniPathway" id="UPA00557">
    <property type="reaction ID" value="UER00614"/>
</dbReference>
<evidence type="ECO:0000256" key="8">
    <source>
        <dbReference type="ARBA" id="ARBA00022679"/>
    </source>
</evidence>
<evidence type="ECO:0000256" key="14">
    <source>
        <dbReference type="ARBA" id="ARBA00023209"/>
    </source>
</evidence>
<dbReference type="PIRSF" id="PIRSF018269">
    <property type="entry name" value="PC_trans_euk"/>
    <property type="match status" value="1"/>
</dbReference>
<dbReference type="AlphaFoldDB" id="A0A0E0JNX3"/>
<evidence type="ECO:0000256" key="3">
    <source>
        <dbReference type="ARBA" id="ARBA00005119"/>
    </source>
</evidence>
<feature type="region of interest" description="Disordered" evidence="18">
    <location>
        <begin position="1"/>
        <end position="37"/>
    </location>
</feature>
<evidence type="ECO:0000256" key="1">
    <source>
        <dbReference type="ARBA" id="ARBA00001698"/>
    </source>
</evidence>
<comment type="subcellular location">
    <subcellularLocation>
        <location evidence="2">Membrane</location>
        <topology evidence="2">Multi-pass membrane protein</topology>
    </subcellularLocation>
</comment>
<keyword evidence="9 16" id="KW-0812">Transmembrane</keyword>
<keyword evidence="14 16" id="KW-0594">Phospholipid biosynthesis</keyword>
<evidence type="ECO:0000313" key="20">
    <source>
        <dbReference type="Proteomes" id="UP000026962"/>
    </source>
</evidence>
<keyword evidence="15 16" id="KW-1208">Phospholipid metabolism</keyword>
<feature type="transmembrane region" description="Helical" evidence="16">
    <location>
        <begin position="172"/>
        <end position="194"/>
    </location>
</feature>
<dbReference type="Pfam" id="PF01148">
    <property type="entry name" value="CTP_transf_1"/>
    <property type="match status" value="1"/>
</dbReference>
<comment type="pathway">
    <text evidence="4">Lipid metabolism.</text>
</comment>
<keyword evidence="11 16" id="KW-1133">Transmembrane helix</keyword>
<dbReference type="InterPro" id="IPR000374">
    <property type="entry name" value="PC_trans"/>
</dbReference>
<dbReference type="Gramene" id="OPUNC01G30570.1">
    <property type="protein sequence ID" value="OPUNC01G30570.1"/>
    <property type="gene ID" value="OPUNC01G30570"/>
</dbReference>
<dbReference type="Proteomes" id="UP000026962">
    <property type="component" value="Chromosome 1"/>
</dbReference>
<keyword evidence="10 16" id="KW-0548">Nucleotidyltransferase</keyword>
<dbReference type="InterPro" id="IPR016720">
    <property type="entry name" value="PC_Trfase_euk"/>
</dbReference>
<keyword evidence="12 16" id="KW-0443">Lipid metabolism</keyword>
<feature type="transmembrane region" description="Helical" evidence="16">
    <location>
        <begin position="58"/>
        <end position="85"/>
    </location>
</feature>
<feature type="transmembrane region" description="Helical" evidence="16">
    <location>
        <begin position="144"/>
        <end position="166"/>
    </location>
</feature>
<comment type="catalytic activity">
    <reaction evidence="1 16 17">
        <text>a 1,2-diacyl-sn-glycero-3-phosphate + CTP + H(+) = a CDP-1,2-diacyl-sn-glycerol + diphosphate</text>
        <dbReference type="Rhea" id="RHEA:16229"/>
        <dbReference type="ChEBI" id="CHEBI:15378"/>
        <dbReference type="ChEBI" id="CHEBI:33019"/>
        <dbReference type="ChEBI" id="CHEBI:37563"/>
        <dbReference type="ChEBI" id="CHEBI:58332"/>
        <dbReference type="ChEBI" id="CHEBI:58608"/>
        <dbReference type="EC" id="2.7.7.41"/>
    </reaction>
</comment>
<keyword evidence="20" id="KW-1185">Reference proteome</keyword>
<comment type="pathway">
    <text evidence="3 16 17">Phospholipid metabolism; CDP-diacylglycerol biosynthesis; CDP-diacylglycerol from sn-glycerol 3-phosphate: step 3/3.</text>
</comment>
<evidence type="ECO:0000256" key="13">
    <source>
        <dbReference type="ARBA" id="ARBA00023136"/>
    </source>
</evidence>
<evidence type="ECO:0000256" key="7">
    <source>
        <dbReference type="ARBA" id="ARBA00022516"/>
    </source>
</evidence>
<sequence length="387" mass="44705">MERDTSSSDVSASHVGRARQRRRPTEATADGNRTNGPALLVNDQNKYKSMLIRTYSTVWMIGGFVLIVYMGHLYIWAMVVVIQIFMAKELFNLLRKSSEEKQLPGFRLLNWHFFFTAMLFTYGRFLSRQLVNTKKTYKYQFKQYAWTHMILLMVFAQSSFTVANIFEGMFWFLLPASLIVINDIAAYLFGFFLGRTPLIKLSPKKTWEGFIGASVTTIISAFVLANVMGRFQWLTCPRKDLSTGWLRCDPGPMFKPEHYSLGEWVPQGFPWKEVFLLPVQWHALALGLFASIIAPFGGFFASGFKRAFKIKDFGDSIPGHGGITDRMDCQMVMAVFAYIYHQSFISPQNFSVEIILEQILRNLTFEEQKFLYQQLGEIFHERQLMQS</sequence>